<keyword evidence="2" id="KW-1185">Reference proteome</keyword>
<dbReference type="AlphaFoldDB" id="A0A5B8IA90"/>
<dbReference type="Proteomes" id="UP000320591">
    <property type="component" value="Chromosome"/>
</dbReference>
<proteinExistence type="predicted"/>
<dbReference type="RefSeq" id="WP_042868203.1">
    <property type="nucleotide sequence ID" value="NZ_CM001975.1"/>
</dbReference>
<sequence length="134" mass="15417">MRFDHSGYVVADSDATINAIKPFYPEVIRYKELLAPQKALITLLSTQDKLHRIELVEPLPDNILLNQMLIKTDKQSVPYHICFVTDDFDKQYKSMKQAGWTTLTRPFTAFSSEHRASHLYHPAVGIIEIMTKPL</sequence>
<protein>
    <submittedName>
        <fullName evidence="1">VOC family protein</fullName>
    </submittedName>
</protein>
<evidence type="ECO:0000313" key="1">
    <source>
        <dbReference type="EMBL" id="QDX31502.1"/>
    </source>
</evidence>
<dbReference type="KEGG" id="dic:Dpoa569_0003541"/>
<organism evidence="1 2">
    <name type="scientific">Dickeya poaceiphila</name>
    <dbReference type="NCBI Taxonomy" id="568768"/>
    <lineage>
        <taxon>Bacteria</taxon>
        <taxon>Pseudomonadati</taxon>
        <taxon>Pseudomonadota</taxon>
        <taxon>Gammaproteobacteria</taxon>
        <taxon>Enterobacterales</taxon>
        <taxon>Pectobacteriaceae</taxon>
        <taxon>Dickeya</taxon>
    </lineage>
</organism>
<dbReference type="InterPro" id="IPR029068">
    <property type="entry name" value="Glyas_Bleomycin-R_OHBP_Dase"/>
</dbReference>
<dbReference type="EMBL" id="CP042220">
    <property type="protein sequence ID" value="QDX31502.1"/>
    <property type="molecule type" value="Genomic_DNA"/>
</dbReference>
<accession>A0A5B8IA90</accession>
<evidence type="ECO:0000313" key="2">
    <source>
        <dbReference type="Proteomes" id="UP000320591"/>
    </source>
</evidence>
<name>A0A5B8IA90_9GAMM</name>
<dbReference type="Pfam" id="PF13669">
    <property type="entry name" value="Glyoxalase_4"/>
    <property type="match status" value="1"/>
</dbReference>
<reference evidence="1 2" key="1">
    <citation type="journal article" date="2019" name="Environ. Microbiol.">
        <title>The phytopathogenic nature of Dickeya aquatica 174/2 and the dynamic early evolution of Dickeya pathogenicity.</title>
        <authorList>
            <person name="Duprey A."/>
            <person name="Taib N."/>
            <person name="Leonard S."/>
            <person name="Garin T."/>
            <person name="Flandrois J.P."/>
            <person name="Nasser W."/>
            <person name="Brochier-Armanet C."/>
            <person name="Reverchon S."/>
        </authorList>
    </citation>
    <scope>NUCLEOTIDE SEQUENCE [LARGE SCALE GENOMIC DNA]</scope>
    <source>
        <strain evidence="1 2">NCPPB 569</strain>
    </source>
</reference>
<gene>
    <name evidence="1" type="ORF">Dpoa569_0003541</name>
</gene>
<dbReference type="SUPFAM" id="SSF54593">
    <property type="entry name" value="Glyoxalase/Bleomycin resistance protein/Dihydroxybiphenyl dioxygenase"/>
    <property type="match status" value="1"/>
</dbReference>
<dbReference type="Gene3D" id="3.10.180.10">
    <property type="entry name" value="2,3-Dihydroxybiphenyl 1,2-Dioxygenase, domain 1"/>
    <property type="match status" value="1"/>
</dbReference>
<dbReference type="STRING" id="568768.GCA_000406125_00407"/>
<dbReference type="OrthoDB" id="9788468at2"/>